<feature type="DNA-binding region" description="H-T-H motif" evidence="2">
    <location>
        <begin position="35"/>
        <end position="54"/>
    </location>
</feature>
<dbReference type="InterPro" id="IPR001647">
    <property type="entry name" value="HTH_TetR"/>
</dbReference>
<dbReference type="PANTHER" id="PTHR30055:SF241">
    <property type="entry name" value="TRANSCRIPTIONAL REGULATORY PROTEIN"/>
    <property type="match status" value="1"/>
</dbReference>
<gene>
    <name evidence="4" type="ORF">SM116_15740</name>
</gene>
<dbReference type="SUPFAM" id="SSF46689">
    <property type="entry name" value="Homeodomain-like"/>
    <property type="match status" value="1"/>
</dbReference>
<dbReference type="RefSeq" id="WP_320941911.1">
    <property type="nucleotide sequence ID" value="NZ_BAABEU010000001.1"/>
</dbReference>
<accession>A0ABZ0SLW9</accession>
<dbReference type="Proteomes" id="UP001323798">
    <property type="component" value="Chromosome"/>
</dbReference>
<dbReference type="Pfam" id="PF00440">
    <property type="entry name" value="TetR_N"/>
    <property type="match status" value="1"/>
</dbReference>
<evidence type="ECO:0000256" key="2">
    <source>
        <dbReference type="PROSITE-ProRule" id="PRU00335"/>
    </source>
</evidence>
<dbReference type="InterPro" id="IPR009057">
    <property type="entry name" value="Homeodomain-like_sf"/>
</dbReference>
<proteinExistence type="predicted"/>
<evidence type="ECO:0000256" key="1">
    <source>
        <dbReference type="ARBA" id="ARBA00023125"/>
    </source>
</evidence>
<dbReference type="PRINTS" id="PR00455">
    <property type="entry name" value="HTHTETR"/>
</dbReference>
<dbReference type="EMBL" id="CP139368">
    <property type="protein sequence ID" value="WPR89194.1"/>
    <property type="molecule type" value="Genomic_DNA"/>
</dbReference>
<evidence type="ECO:0000313" key="4">
    <source>
        <dbReference type="EMBL" id="WPR89194.1"/>
    </source>
</evidence>
<keyword evidence="1 2" id="KW-0238">DNA-binding</keyword>
<keyword evidence="5" id="KW-1185">Reference proteome</keyword>
<feature type="domain" description="HTH tetR-type" evidence="3">
    <location>
        <begin position="12"/>
        <end position="72"/>
    </location>
</feature>
<dbReference type="SUPFAM" id="SSF48498">
    <property type="entry name" value="Tetracyclin repressor-like, C-terminal domain"/>
    <property type="match status" value="1"/>
</dbReference>
<dbReference type="Gene3D" id="1.10.357.10">
    <property type="entry name" value="Tetracycline Repressor, domain 2"/>
    <property type="match status" value="1"/>
</dbReference>
<dbReference type="PROSITE" id="PS50977">
    <property type="entry name" value="HTH_TETR_2"/>
    <property type="match status" value="1"/>
</dbReference>
<evidence type="ECO:0000259" key="3">
    <source>
        <dbReference type="PROSITE" id="PS50977"/>
    </source>
</evidence>
<dbReference type="InterPro" id="IPR050109">
    <property type="entry name" value="HTH-type_TetR-like_transc_reg"/>
</dbReference>
<sequence>MTDAKVATRSRENTRARLMEAAFEVFAEVGLDAASVEAVCERAGFTRGAFYSNFDSKDELFLQLAARVASDRVEAVQARIDSLVADRSEAFDESQISEILEQVLDVGADDRLGVLLMSEIRIRALRDPDVARAFLDQDAAMQRSVAKIITDIGALKGIEFRVDAEQAARLMLIVWESSAVRALIRGVADESLEGEKALRAAASARLNEVARLILC</sequence>
<evidence type="ECO:0000313" key="5">
    <source>
        <dbReference type="Proteomes" id="UP001323798"/>
    </source>
</evidence>
<protein>
    <submittedName>
        <fullName evidence="4">Helix-turn-helix domain-containing protein</fullName>
    </submittedName>
</protein>
<reference evidence="4 5" key="1">
    <citation type="submission" date="2023-11" db="EMBL/GenBank/DDBJ databases">
        <title>Genome sequence of Microbacterium rhizosphaerae KACC 19337.</title>
        <authorList>
            <person name="Choi H."/>
            <person name="Kim S."/>
            <person name="Kim Y."/>
            <person name="Kwon S.-W."/>
            <person name="Heo J."/>
        </authorList>
    </citation>
    <scope>NUCLEOTIDE SEQUENCE [LARGE SCALE GENOMIC DNA]</scope>
    <source>
        <strain evidence="4 5">KACC 19337</strain>
    </source>
</reference>
<name>A0ABZ0SLW9_9MICO</name>
<organism evidence="4 5">
    <name type="scientific">Microbacterium rhizosphaerae</name>
    <dbReference type="NCBI Taxonomy" id="1678237"/>
    <lineage>
        <taxon>Bacteria</taxon>
        <taxon>Bacillati</taxon>
        <taxon>Actinomycetota</taxon>
        <taxon>Actinomycetes</taxon>
        <taxon>Micrococcales</taxon>
        <taxon>Microbacteriaceae</taxon>
        <taxon>Microbacterium</taxon>
    </lineage>
</organism>
<dbReference type="PANTHER" id="PTHR30055">
    <property type="entry name" value="HTH-TYPE TRANSCRIPTIONAL REGULATOR RUTR"/>
    <property type="match status" value="1"/>
</dbReference>
<dbReference type="InterPro" id="IPR036271">
    <property type="entry name" value="Tet_transcr_reg_TetR-rel_C_sf"/>
</dbReference>